<protein>
    <submittedName>
        <fullName evidence="2">Uncharacterized protein</fullName>
    </submittedName>
</protein>
<gene>
    <name evidence="2" type="ORF">JVT61DRAFT_12420</name>
</gene>
<evidence type="ECO:0000313" key="2">
    <source>
        <dbReference type="EMBL" id="KAG6370120.1"/>
    </source>
</evidence>
<feature type="region of interest" description="Disordered" evidence="1">
    <location>
        <begin position="129"/>
        <end position="165"/>
    </location>
</feature>
<sequence>MQPPLNISKHGVGECSEGVILCNIALEELIEKCQEEKASLDDLEEIDDEEVEGQAGDLAEELLDPCIKNDLAVFVDSILLQGLDEQADGPLSSLLQEAKQLEPDVCWRISSQKAQMDIPIYSSFVECPSNSPPSKRANTHEGQSRSVRKGGVAFQERHNQKRKENCKAKAISAQIQRLLTRAIKEGVFFVGEGVDAKSLPHSKSGWEGSTMTKKADKQLMKSLIDSDEIWDIFLKFVKVPYQQ</sequence>
<organism evidence="2 3">
    <name type="scientific">Boletus reticuloceps</name>
    <dbReference type="NCBI Taxonomy" id="495285"/>
    <lineage>
        <taxon>Eukaryota</taxon>
        <taxon>Fungi</taxon>
        <taxon>Dikarya</taxon>
        <taxon>Basidiomycota</taxon>
        <taxon>Agaricomycotina</taxon>
        <taxon>Agaricomycetes</taxon>
        <taxon>Agaricomycetidae</taxon>
        <taxon>Boletales</taxon>
        <taxon>Boletineae</taxon>
        <taxon>Boletaceae</taxon>
        <taxon>Boletoideae</taxon>
        <taxon>Boletus</taxon>
    </lineage>
</organism>
<name>A0A8I2YE15_9AGAM</name>
<keyword evidence="3" id="KW-1185">Reference proteome</keyword>
<feature type="compositionally biased region" description="Basic and acidic residues" evidence="1">
    <location>
        <begin position="155"/>
        <end position="165"/>
    </location>
</feature>
<comment type="caution">
    <text evidence="2">The sequence shown here is derived from an EMBL/GenBank/DDBJ whole genome shotgun (WGS) entry which is preliminary data.</text>
</comment>
<evidence type="ECO:0000313" key="3">
    <source>
        <dbReference type="Proteomes" id="UP000683000"/>
    </source>
</evidence>
<dbReference type="EMBL" id="JAGFBS010000056">
    <property type="protein sequence ID" value="KAG6370120.1"/>
    <property type="molecule type" value="Genomic_DNA"/>
</dbReference>
<dbReference type="OrthoDB" id="3266461at2759"/>
<accession>A0A8I2YE15</accession>
<evidence type="ECO:0000256" key="1">
    <source>
        <dbReference type="SAM" id="MobiDB-lite"/>
    </source>
</evidence>
<dbReference type="Proteomes" id="UP000683000">
    <property type="component" value="Unassembled WGS sequence"/>
</dbReference>
<dbReference type="AlphaFoldDB" id="A0A8I2YE15"/>
<reference evidence="2" key="1">
    <citation type="submission" date="2021-03" db="EMBL/GenBank/DDBJ databases">
        <title>Evolutionary innovations through gain and loss of genes in the ectomycorrhizal Boletales.</title>
        <authorList>
            <person name="Wu G."/>
            <person name="Miyauchi S."/>
            <person name="Morin E."/>
            <person name="Yang Z.-L."/>
            <person name="Xu J."/>
            <person name="Martin F.M."/>
        </authorList>
    </citation>
    <scope>NUCLEOTIDE SEQUENCE</scope>
    <source>
        <strain evidence="2">BR01</strain>
    </source>
</reference>
<proteinExistence type="predicted"/>